<feature type="compositionally biased region" description="Basic and acidic residues" evidence="1">
    <location>
        <begin position="526"/>
        <end position="536"/>
    </location>
</feature>
<feature type="region of interest" description="Disordered" evidence="1">
    <location>
        <begin position="72"/>
        <end position="97"/>
    </location>
</feature>
<feature type="compositionally biased region" description="Basic and acidic residues" evidence="1">
    <location>
        <begin position="1"/>
        <end position="10"/>
    </location>
</feature>
<feature type="region of interest" description="Disordered" evidence="1">
    <location>
        <begin position="368"/>
        <end position="500"/>
    </location>
</feature>
<accession>A0AAD6SG09</accession>
<sequence length="702" mass="73533">MEPQQERHIYSDAALPPPSTSTHDHESSANHNHNGLIVARLPVPPAHAMGDLSMPLLHAPFPQRVLARRITEEDLMRTPYGEDGEGSSAGEEDERAGPLEVVENPRFAAGTKVGSGDGGILKRGDTLKREATYGGSTLSVPVKSSSGFFGSIRGLFGRKAGGSDVGGGRRRWGKNKVREEDEDTDGEPDARSEPPMGLRARVVSDVGSRRLRRGVTEDGARKAQEWVGAQGQGMLLSRGAADAEEKGWASDGGVTPKGTLVKRRKSKSKKNATTPTGTMRSVGSAASSDSTAEILVLPSRHKRRSSLGVSGDNRSAEALVPSTPSAGEGNKTKPERRASMPVHPAPRTAAESLSLMSIVEGVARANREGWAGSGGNTNASANGNNGSNASGSGSSGLIEVKASRPDGSLSRGRAVSAGAALEGLPRAPGSIFSTPSPYSTPAVPSTFAGPDGSESPSTASPASSLKRPAKSPLRSALRTASPPPVPVKASPVKPPAPLPLPSAVPVPIPVPAPVLNGVGNGKGKGKAVEPVKVGKDDDSDDGASISSYETGHETFNEDGDETETEREGDHDDEDAKPPLPPPHEYPVANGIIGLALHDSPVEHGSRNPLIEDYGHGGSDVSASSASTQTGAPPQRRKSVRVSLQPTFSTTPPVFDEETEDERPPWGRSQPTDMWEDSSEEDVEYQKAKKLLTRISRKEKKNR</sequence>
<reference evidence="2" key="1">
    <citation type="submission" date="2023-03" db="EMBL/GenBank/DDBJ databases">
        <title>Massive genome expansion in bonnet fungi (Mycena s.s.) driven by repeated elements and novel gene families across ecological guilds.</title>
        <authorList>
            <consortium name="Lawrence Berkeley National Laboratory"/>
            <person name="Harder C.B."/>
            <person name="Miyauchi S."/>
            <person name="Viragh M."/>
            <person name="Kuo A."/>
            <person name="Thoen E."/>
            <person name="Andreopoulos B."/>
            <person name="Lu D."/>
            <person name="Skrede I."/>
            <person name="Drula E."/>
            <person name="Henrissat B."/>
            <person name="Morin E."/>
            <person name="Kohler A."/>
            <person name="Barry K."/>
            <person name="LaButti K."/>
            <person name="Morin E."/>
            <person name="Salamov A."/>
            <person name="Lipzen A."/>
            <person name="Mereny Z."/>
            <person name="Hegedus B."/>
            <person name="Baldrian P."/>
            <person name="Stursova M."/>
            <person name="Weitz H."/>
            <person name="Taylor A."/>
            <person name="Grigoriev I.V."/>
            <person name="Nagy L.G."/>
            <person name="Martin F."/>
            <person name="Kauserud H."/>
        </authorList>
    </citation>
    <scope>NUCLEOTIDE SEQUENCE</scope>
    <source>
        <strain evidence="2">CBHHK200</strain>
    </source>
</reference>
<protein>
    <submittedName>
        <fullName evidence="2">Uncharacterized protein</fullName>
    </submittedName>
</protein>
<feature type="region of interest" description="Disordered" evidence="1">
    <location>
        <begin position="516"/>
        <end position="682"/>
    </location>
</feature>
<dbReference type="EMBL" id="JARJCM010000131">
    <property type="protein sequence ID" value="KAJ7026939.1"/>
    <property type="molecule type" value="Genomic_DNA"/>
</dbReference>
<gene>
    <name evidence="2" type="ORF">C8F04DRAFT_1123749</name>
</gene>
<comment type="caution">
    <text evidence="2">The sequence shown here is derived from an EMBL/GenBank/DDBJ whole genome shotgun (WGS) entry which is preliminary data.</text>
</comment>
<dbReference type="Proteomes" id="UP001218188">
    <property type="component" value="Unassembled WGS sequence"/>
</dbReference>
<evidence type="ECO:0000313" key="3">
    <source>
        <dbReference type="Proteomes" id="UP001218188"/>
    </source>
</evidence>
<feature type="region of interest" description="Disordered" evidence="1">
    <location>
        <begin position="1"/>
        <end position="30"/>
    </location>
</feature>
<evidence type="ECO:0000313" key="2">
    <source>
        <dbReference type="EMBL" id="KAJ7026939.1"/>
    </source>
</evidence>
<name>A0AAD6SG09_9AGAR</name>
<feature type="compositionally biased region" description="Polar residues" evidence="1">
    <location>
        <begin position="620"/>
        <end position="631"/>
    </location>
</feature>
<proteinExistence type="predicted"/>
<feature type="compositionally biased region" description="Low complexity" evidence="1">
    <location>
        <begin position="376"/>
        <end position="396"/>
    </location>
</feature>
<feature type="compositionally biased region" description="Polar residues" evidence="1">
    <location>
        <begin position="271"/>
        <end position="291"/>
    </location>
</feature>
<dbReference type="AlphaFoldDB" id="A0AAD6SG09"/>
<feature type="region of interest" description="Disordered" evidence="1">
    <location>
        <begin position="160"/>
        <end position="226"/>
    </location>
</feature>
<feature type="compositionally biased region" description="Polar residues" evidence="1">
    <location>
        <begin position="431"/>
        <end position="443"/>
    </location>
</feature>
<feature type="compositionally biased region" description="Acidic residues" evidence="1">
    <location>
        <begin position="673"/>
        <end position="682"/>
    </location>
</feature>
<feature type="compositionally biased region" description="Acidic residues" evidence="1">
    <location>
        <begin position="82"/>
        <end position="94"/>
    </location>
</feature>
<organism evidence="2 3">
    <name type="scientific">Mycena alexandri</name>
    <dbReference type="NCBI Taxonomy" id="1745969"/>
    <lineage>
        <taxon>Eukaryota</taxon>
        <taxon>Fungi</taxon>
        <taxon>Dikarya</taxon>
        <taxon>Basidiomycota</taxon>
        <taxon>Agaricomycotina</taxon>
        <taxon>Agaricomycetes</taxon>
        <taxon>Agaricomycetidae</taxon>
        <taxon>Agaricales</taxon>
        <taxon>Marasmiineae</taxon>
        <taxon>Mycenaceae</taxon>
        <taxon>Mycena</taxon>
    </lineage>
</organism>
<keyword evidence="3" id="KW-1185">Reference proteome</keyword>
<feature type="compositionally biased region" description="Basic and acidic residues" evidence="1">
    <location>
        <begin position="565"/>
        <end position="576"/>
    </location>
</feature>
<feature type="compositionally biased region" description="Low complexity" evidence="1">
    <location>
        <begin position="453"/>
        <end position="464"/>
    </location>
</feature>
<feature type="compositionally biased region" description="Pro residues" evidence="1">
    <location>
        <begin position="481"/>
        <end position="500"/>
    </location>
</feature>
<feature type="compositionally biased region" description="Polar residues" evidence="1">
    <location>
        <begin position="641"/>
        <end position="651"/>
    </location>
</feature>
<feature type="region of interest" description="Disordered" evidence="1">
    <location>
        <begin position="238"/>
        <end position="353"/>
    </location>
</feature>
<feature type="compositionally biased region" description="Basic residues" evidence="1">
    <location>
        <begin position="260"/>
        <end position="270"/>
    </location>
</feature>
<evidence type="ECO:0000256" key="1">
    <source>
        <dbReference type="SAM" id="MobiDB-lite"/>
    </source>
</evidence>
<feature type="compositionally biased region" description="Basic and acidic residues" evidence="1">
    <location>
        <begin position="214"/>
        <end position="224"/>
    </location>
</feature>